<dbReference type="CTD" id="4537"/>
<name>A0A067YT14_9NEOP</name>
<reference evidence="2" key="1">
    <citation type="journal article" date="2014" name="Mitochondrial DNA">
        <title>The complete mitochondrial genome of Triphysa phryne (Lepidoptera: Nymphalidae: Satyrinae).</title>
        <authorList>
            <person name="Zhang W."/>
            <person name="Gan S."/>
            <person name="Zuo N."/>
            <person name="Chen C."/>
            <person name="Wang Y."/>
            <person name="Hao J."/>
        </authorList>
    </citation>
    <scope>NUCLEOTIDE SEQUENCE</scope>
</reference>
<dbReference type="EMBL" id="KF906487">
    <property type="protein sequence ID" value="AHH92996.1"/>
    <property type="molecule type" value="Genomic_DNA"/>
</dbReference>
<keyword evidence="2" id="KW-0496">Mitochondrion</keyword>
<dbReference type="RefSeq" id="YP_009048428.1">
    <property type="nucleotide sequence ID" value="NC_024551.1"/>
</dbReference>
<protein>
    <submittedName>
        <fullName evidence="2">NADH dehydrogenase subunit 3</fullName>
    </submittedName>
</protein>
<dbReference type="AlphaFoldDB" id="A0A067YT14"/>
<feature type="transmembrane region" description="Helical" evidence="1">
    <location>
        <begin position="12"/>
        <end position="28"/>
    </location>
</feature>
<proteinExistence type="predicted"/>
<dbReference type="GeneID" id="19908464"/>
<accession>A0A067YT14</accession>
<gene>
    <name evidence="2" type="primary">ND3</name>
</gene>
<keyword evidence="1" id="KW-1133">Transmembrane helix</keyword>
<keyword evidence="1" id="KW-0472">Membrane</keyword>
<feature type="transmembrane region" description="Helical" evidence="1">
    <location>
        <begin position="87"/>
        <end position="106"/>
    </location>
</feature>
<geneLocation type="mitochondrion" evidence="2"/>
<evidence type="ECO:0000256" key="1">
    <source>
        <dbReference type="SAM" id="Phobius"/>
    </source>
</evidence>
<organism evidence="2">
    <name type="scientific">Coenonympha phryne</name>
    <dbReference type="NCBI Taxonomy" id="554498"/>
    <lineage>
        <taxon>Eukaryota</taxon>
        <taxon>Metazoa</taxon>
        <taxon>Ecdysozoa</taxon>
        <taxon>Arthropoda</taxon>
        <taxon>Hexapoda</taxon>
        <taxon>Insecta</taxon>
        <taxon>Pterygota</taxon>
        <taxon>Neoptera</taxon>
        <taxon>Endopterygota</taxon>
        <taxon>Lepidoptera</taxon>
        <taxon>Glossata</taxon>
        <taxon>Ditrysia</taxon>
        <taxon>Papilionoidea</taxon>
        <taxon>Nymphalidae</taxon>
        <taxon>Satyrinae</taxon>
        <taxon>Satyrini</taxon>
        <taxon>Coenonymphina</taxon>
        <taxon>Coenonympha</taxon>
    </lineage>
</organism>
<keyword evidence="1" id="KW-0812">Transmembrane</keyword>
<sequence>MVHFIAMTLMNLLHNFLYFYFIILNYFLKIYHSPSKMFTFWMWIWSYNSPTNSLFLTFFSNYCNFSNFWYWNCFNFTYNCYIQKCKLYYLMKNLSIFYYYIINWTLSWMKSKYIKLNYL</sequence>
<evidence type="ECO:0000313" key="2">
    <source>
        <dbReference type="EMBL" id="AHH92996.1"/>
    </source>
</evidence>